<keyword evidence="2" id="KW-1185">Reference proteome</keyword>
<comment type="caution">
    <text evidence="1">The sequence shown here is derived from an EMBL/GenBank/DDBJ whole genome shotgun (WGS) entry which is preliminary data.</text>
</comment>
<sequence>MSVKLSPTNGTDGDGIDTALLEKRLEGLRDTQESVQGLSLWCQANK</sequence>
<dbReference type="Proteomes" id="UP000708208">
    <property type="component" value="Unassembled WGS sequence"/>
</dbReference>
<protein>
    <submittedName>
        <fullName evidence="1">Uncharacterized protein</fullName>
    </submittedName>
</protein>
<dbReference type="AlphaFoldDB" id="A0A8J2KUA4"/>
<reference evidence="1" key="1">
    <citation type="submission" date="2021-06" db="EMBL/GenBank/DDBJ databases">
        <authorList>
            <person name="Hodson N. C."/>
            <person name="Mongue J. A."/>
            <person name="Jaron S. K."/>
        </authorList>
    </citation>
    <scope>NUCLEOTIDE SEQUENCE</scope>
</reference>
<dbReference type="OrthoDB" id="10069473at2759"/>
<gene>
    <name evidence="1" type="ORF">AFUS01_LOCUS33694</name>
</gene>
<evidence type="ECO:0000313" key="1">
    <source>
        <dbReference type="EMBL" id="CAG7823479.1"/>
    </source>
</evidence>
<proteinExistence type="predicted"/>
<organism evidence="1 2">
    <name type="scientific">Allacma fusca</name>
    <dbReference type="NCBI Taxonomy" id="39272"/>
    <lineage>
        <taxon>Eukaryota</taxon>
        <taxon>Metazoa</taxon>
        <taxon>Ecdysozoa</taxon>
        <taxon>Arthropoda</taxon>
        <taxon>Hexapoda</taxon>
        <taxon>Collembola</taxon>
        <taxon>Symphypleona</taxon>
        <taxon>Sminthuridae</taxon>
        <taxon>Allacma</taxon>
    </lineage>
</organism>
<feature type="non-terminal residue" evidence="1">
    <location>
        <position position="46"/>
    </location>
</feature>
<evidence type="ECO:0000313" key="2">
    <source>
        <dbReference type="Proteomes" id="UP000708208"/>
    </source>
</evidence>
<accession>A0A8J2KUA4</accession>
<dbReference type="EMBL" id="CAJVCH010529641">
    <property type="protein sequence ID" value="CAG7823479.1"/>
    <property type="molecule type" value="Genomic_DNA"/>
</dbReference>
<name>A0A8J2KUA4_9HEXA</name>